<dbReference type="InterPro" id="IPR002758">
    <property type="entry name" value="Cation_antiport_E"/>
</dbReference>
<dbReference type="EMBL" id="JAAEDL010000022">
    <property type="protein sequence ID" value="MBR0682691.1"/>
    <property type="molecule type" value="Genomic_DNA"/>
</dbReference>
<reference evidence="1" key="2">
    <citation type="journal article" date="2021" name="Syst. Appl. Microbiol.">
        <title>Roseomonas hellenica sp. nov., isolated from roots of wild-growing Alkanna tinctoria.</title>
        <authorList>
            <person name="Rat A."/>
            <person name="Naranjo H.D."/>
            <person name="Lebbe L."/>
            <person name="Cnockaert M."/>
            <person name="Krigas N."/>
            <person name="Grigoriadou K."/>
            <person name="Maloupa E."/>
            <person name="Willems A."/>
        </authorList>
    </citation>
    <scope>NUCLEOTIDE SEQUENCE</scope>
    <source>
        <strain evidence="1">LMG 31228</strain>
    </source>
</reference>
<evidence type="ECO:0000313" key="1">
    <source>
        <dbReference type="EMBL" id="MBR0682691.1"/>
    </source>
</evidence>
<dbReference type="Pfam" id="PF01899">
    <property type="entry name" value="MNHE"/>
    <property type="match status" value="1"/>
</dbReference>
<dbReference type="AlphaFoldDB" id="A0A9X9XG55"/>
<dbReference type="GO" id="GO:0008324">
    <property type="term" value="F:monoatomic cation transmembrane transporter activity"/>
    <property type="evidence" value="ECO:0007669"/>
    <property type="project" value="InterPro"/>
</dbReference>
<proteinExistence type="predicted"/>
<reference evidence="1" key="1">
    <citation type="submission" date="2020-01" db="EMBL/GenBank/DDBJ databases">
        <authorList>
            <person name="Rat A."/>
        </authorList>
    </citation>
    <scope>NUCLEOTIDE SEQUENCE</scope>
    <source>
        <strain evidence="1">LMG 31228</strain>
    </source>
</reference>
<gene>
    <name evidence="1" type="ORF">GXW74_19525</name>
</gene>
<evidence type="ECO:0000313" key="2">
    <source>
        <dbReference type="Proteomes" id="UP001138709"/>
    </source>
</evidence>
<protein>
    <submittedName>
        <fullName evidence="1">Na+/H+ antiporter subunit E</fullName>
    </submittedName>
</protein>
<accession>A0A9X9XG55</accession>
<keyword evidence="2" id="KW-1185">Reference proteome</keyword>
<name>A0A9X9XG55_9PROT</name>
<dbReference type="RefSeq" id="WP_211848226.1">
    <property type="nucleotide sequence ID" value="NZ_JAAEDL010000022.1"/>
</dbReference>
<dbReference type="GO" id="GO:0016020">
    <property type="term" value="C:membrane"/>
    <property type="evidence" value="ECO:0007669"/>
    <property type="project" value="InterPro"/>
</dbReference>
<dbReference type="Proteomes" id="UP001138709">
    <property type="component" value="Unassembled WGS sequence"/>
</dbReference>
<sequence>MAAAGAPPRGPTLAAAARGAAFLGLWVVLAGPAPDGLVVGLLAAGFATWASLRLMPPLPWRPRPGALLLLVLRFPWQALRAGTEVALLALDPRRRPHPGMLAWTPRLKAGRAQDAFLAYASLLPGTLPAGPLDGGAIAIHALDSRTPVGEAMTQEEARFAQAIGADG</sequence>
<organism evidence="1 2">
    <name type="scientific">Neoroseomonas eburnea</name>
    <dbReference type="NCBI Taxonomy" id="1346889"/>
    <lineage>
        <taxon>Bacteria</taxon>
        <taxon>Pseudomonadati</taxon>
        <taxon>Pseudomonadota</taxon>
        <taxon>Alphaproteobacteria</taxon>
        <taxon>Acetobacterales</taxon>
        <taxon>Acetobacteraceae</taxon>
        <taxon>Neoroseomonas</taxon>
    </lineage>
</organism>
<comment type="caution">
    <text evidence="1">The sequence shown here is derived from an EMBL/GenBank/DDBJ whole genome shotgun (WGS) entry which is preliminary data.</text>
</comment>